<dbReference type="EMBL" id="LTDL01000041">
    <property type="protein sequence ID" value="OAG29332.1"/>
    <property type="molecule type" value="Genomic_DNA"/>
</dbReference>
<feature type="compositionally biased region" description="Basic and acidic residues" evidence="1">
    <location>
        <begin position="618"/>
        <end position="628"/>
    </location>
</feature>
<feature type="region of interest" description="Disordered" evidence="1">
    <location>
        <begin position="348"/>
        <end position="381"/>
    </location>
</feature>
<feature type="compositionally biased region" description="Low complexity" evidence="1">
    <location>
        <begin position="515"/>
        <end position="542"/>
    </location>
</feature>
<feature type="compositionally biased region" description="Pro residues" evidence="1">
    <location>
        <begin position="574"/>
        <end position="592"/>
    </location>
</feature>
<feature type="region of interest" description="Disordered" evidence="1">
    <location>
        <begin position="468"/>
        <end position="644"/>
    </location>
</feature>
<feature type="compositionally biased region" description="Basic and acidic residues" evidence="1">
    <location>
        <begin position="500"/>
        <end position="512"/>
    </location>
</feature>
<gene>
    <name evidence="2" type="ORF">NEDG_01405</name>
</gene>
<dbReference type="Proteomes" id="UP000185944">
    <property type="component" value="Unassembled WGS sequence"/>
</dbReference>
<protein>
    <submittedName>
        <fullName evidence="2">Uncharacterized protein</fullName>
    </submittedName>
</protein>
<evidence type="ECO:0000313" key="3">
    <source>
        <dbReference type="Proteomes" id="UP000185944"/>
    </source>
</evidence>
<accession>A0A177EDU1</accession>
<keyword evidence="3" id="KW-1185">Reference proteome</keyword>
<evidence type="ECO:0000313" key="2">
    <source>
        <dbReference type="EMBL" id="OAG29332.1"/>
    </source>
</evidence>
<proteinExistence type="predicted"/>
<dbReference type="VEuPathDB" id="MicrosporidiaDB:NEDG_01405"/>
<dbReference type="AlphaFoldDB" id="A0A177EDU1"/>
<reference evidence="2 3" key="1">
    <citation type="submission" date="2016-02" db="EMBL/GenBank/DDBJ databases">
        <title>Discovery of a natural microsporidian pathogen with a broad tissue tropism in Caenorhabditis elegans.</title>
        <authorList>
            <person name="Luallen R.J."/>
            <person name="Reinke A.W."/>
            <person name="Tong L."/>
            <person name="Botts M.R."/>
            <person name="Felix M.-A."/>
            <person name="Troemel E.R."/>
        </authorList>
    </citation>
    <scope>NUCLEOTIDE SEQUENCE [LARGE SCALE GENOMIC DNA]</scope>
    <source>
        <strain evidence="2 3">JUm2807</strain>
    </source>
</reference>
<feature type="compositionally biased region" description="Basic and acidic residues" evidence="1">
    <location>
        <begin position="545"/>
        <end position="562"/>
    </location>
</feature>
<name>A0A177EDU1_9MICR</name>
<dbReference type="GeneID" id="93647755"/>
<dbReference type="RefSeq" id="XP_067544011.1">
    <property type="nucleotide sequence ID" value="XM_067688823.1"/>
</dbReference>
<evidence type="ECO:0000256" key="1">
    <source>
        <dbReference type="SAM" id="MobiDB-lite"/>
    </source>
</evidence>
<sequence length="644" mass="73191">MKVSPEGIDQYIDSLILEGSLSEQIHNLALSIRSSGDIRKVIYKLRGKEEKGTSYAVSFINSYTASIGVVGYVSYKHCALISKTEARECLCVFEEKRSFQKEIDDLKTALGLLKKSQIEDTKKLIFSLTDMVMHNFSRKELLSTASLIMGLEALDHTVNVKLIEYAHAFHHLGMDFEAFKVLEQISKTEKVTPSTDRMRLMIMAKYFLKGESYRGYLCAIDRLQQLQVQISPLSGCQEYAQHQRVVTDYDRIIGYKAPAKKPPVPGFPTVFTVPINHQHWAWYLSAIGTEEDLSLEETGKIAFLRKHRLNHSVGKGKLQVLSGNTRYSYIDYITDLEEKTEKERYLPHDRTAQGMSQTSQTSTTSQTQTSQTSATLAQRQEARKQRAALKTLFEEKEYLLRLTLQKKEETSYYDESEALTRVNQRFRKAKEENLRIVQKIVASFSAIGELKNLLFEEEAARELVKELDTERVADTEQEEPEAPSPSTELAPETPAVAELSWKRDHHAPEPTEPRTSYTTGYTTGYTTSFNSSASTSHPPASTEKPAWKVNKEEPRTEHKDLIWGHVSGSTPQTQPTPQPQTTPQTQPTPQPQTQPQTQFYQPKDVSEESLARFIKAPDSFKRSDKQTRTDTPTDIPKGSWRKRG</sequence>
<comment type="caution">
    <text evidence="2">The sequence shown here is derived from an EMBL/GenBank/DDBJ whole genome shotgun (WGS) entry which is preliminary data.</text>
</comment>
<feature type="compositionally biased region" description="Low complexity" evidence="1">
    <location>
        <begin position="356"/>
        <end position="379"/>
    </location>
</feature>
<dbReference type="OrthoDB" id="2196093at2759"/>
<organism evidence="2 3">
    <name type="scientific">Nematocida displodere</name>
    <dbReference type="NCBI Taxonomy" id="1805483"/>
    <lineage>
        <taxon>Eukaryota</taxon>
        <taxon>Fungi</taxon>
        <taxon>Fungi incertae sedis</taxon>
        <taxon>Microsporidia</taxon>
        <taxon>Nematocida</taxon>
    </lineage>
</organism>